<sequence length="66" mass="7511">MNKDDKGFETKIKGMYSGGGCACQTGVLEKKKTSLKEVVCKNCGRIFKTDKETDYCFKCRKQMKED</sequence>
<dbReference type="GeneID" id="35127079"/>
<dbReference type="KEGG" id="msub:BK009_11235"/>
<dbReference type="EMBL" id="CP017768">
    <property type="protein sequence ID" value="AUB61190.1"/>
    <property type="molecule type" value="Genomic_DNA"/>
</dbReference>
<organism evidence="1 2">
    <name type="scientific">Methanobacterium subterraneum</name>
    <dbReference type="NCBI Taxonomy" id="59277"/>
    <lineage>
        <taxon>Archaea</taxon>
        <taxon>Methanobacteriati</taxon>
        <taxon>Methanobacteriota</taxon>
        <taxon>Methanomada group</taxon>
        <taxon>Methanobacteria</taxon>
        <taxon>Methanobacteriales</taxon>
        <taxon>Methanobacteriaceae</taxon>
        <taxon>Methanobacterium</taxon>
    </lineage>
</organism>
<name>A0A2H4VT39_9EURY</name>
<reference evidence="1 2" key="1">
    <citation type="submission" date="2016-10" db="EMBL/GenBank/DDBJ databases">
        <title>Comparative genomics between deep and shallow subseafloor isolates.</title>
        <authorList>
            <person name="Ishii S."/>
            <person name="Miller J.R."/>
            <person name="Sutton G."/>
            <person name="Suzuki S."/>
            <person name="Methe B."/>
            <person name="Inagaki F."/>
            <person name="Imachi H."/>
        </authorList>
    </citation>
    <scope>NUCLEOTIDE SEQUENCE [LARGE SCALE GENOMIC DNA]</scope>
    <source>
        <strain evidence="1 2">A8p</strain>
    </source>
</reference>
<proteinExistence type="predicted"/>
<protein>
    <submittedName>
        <fullName evidence="1">Uncharacterized protein</fullName>
    </submittedName>
</protein>
<evidence type="ECO:0000313" key="1">
    <source>
        <dbReference type="EMBL" id="AUB61190.1"/>
    </source>
</evidence>
<evidence type="ECO:0000313" key="2">
    <source>
        <dbReference type="Proteomes" id="UP000232631"/>
    </source>
</evidence>
<dbReference type="RefSeq" id="WP_100909598.1">
    <property type="nucleotide sequence ID" value="NZ_CP017768.1"/>
</dbReference>
<dbReference type="Proteomes" id="UP000232631">
    <property type="component" value="Chromosome"/>
</dbReference>
<dbReference type="AlphaFoldDB" id="A0A2H4VT39"/>
<gene>
    <name evidence="1" type="ORF">BK009_11235</name>
</gene>
<keyword evidence="2" id="KW-1185">Reference proteome</keyword>
<accession>A0A2H4VT39</accession>